<protein>
    <submittedName>
        <fullName evidence="5">ARF like GTPase 1</fullName>
    </submittedName>
</protein>
<dbReference type="Proteomes" id="UP000008225">
    <property type="component" value="Chromosome 9"/>
</dbReference>
<feature type="transmembrane region" description="Helical" evidence="4">
    <location>
        <begin position="20"/>
        <end position="42"/>
    </location>
</feature>
<sequence length="193" mass="22382">MEQEKPRFCTDYKLEKLLLLYLNCWLLKNILKVVLILLIDILPTHVHLWGSIARYLILNAIGFNVETVTYKNLKFQVWDLGGQTSIRPYWRCYYSNTDAVIYVVDSCDRDRIGISKSELVAMLEEEELRKAILVVFANKQDMEQAMTPSEMANSLGLPALKDRKWQIFKTSATKGTGLDEAMEWLVETLKSRQ</sequence>
<keyword evidence="4" id="KW-1133">Transmembrane helix</keyword>
<keyword evidence="4" id="KW-0472">Membrane</keyword>
<dbReference type="GO" id="GO:0003924">
    <property type="term" value="F:GTPase activity"/>
    <property type="evidence" value="ECO:0007669"/>
    <property type="project" value="InterPro"/>
</dbReference>
<dbReference type="InterPro" id="IPR027417">
    <property type="entry name" value="P-loop_NTPase"/>
</dbReference>
<gene>
    <name evidence="5" type="primary">ARL1</name>
</gene>
<evidence type="ECO:0000256" key="2">
    <source>
        <dbReference type="ARBA" id="ARBA00023134"/>
    </source>
</evidence>
<accession>A0A8I3X431</accession>
<keyword evidence="2 3" id="KW-0342">GTP-binding</keyword>
<dbReference type="SUPFAM" id="SSF52540">
    <property type="entry name" value="P-loop containing nucleoside triphosphate hydrolases"/>
    <property type="match status" value="1"/>
</dbReference>
<reference evidence="5 6" key="1">
    <citation type="submission" date="2009-03" db="EMBL/GenBank/DDBJ databases">
        <authorList>
            <person name="Warren W."/>
            <person name="Ye L."/>
            <person name="Minx P."/>
            <person name="Worley K."/>
            <person name="Gibbs R."/>
            <person name="Wilson R.K."/>
        </authorList>
    </citation>
    <scope>NUCLEOTIDE SEQUENCE [LARGE SCALE GENOMIC DNA]</scope>
</reference>
<name>A0A8I3X431_CALJA</name>
<proteinExistence type="predicted"/>
<evidence type="ECO:0000256" key="4">
    <source>
        <dbReference type="SAM" id="Phobius"/>
    </source>
</evidence>
<keyword evidence="6" id="KW-1185">Reference proteome</keyword>
<evidence type="ECO:0000256" key="1">
    <source>
        <dbReference type="ARBA" id="ARBA00022741"/>
    </source>
</evidence>
<dbReference type="Pfam" id="PF00025">
    <property type="entry name" value="Arf"/>
    <property type="match status" value="1"/>
</dbReference>
<dbReference type="Gene3D" id="3.40.50.300">
    <property type="entry name" value="P-loop containing nucleotide triphosphate hydrolases"/>
    <property type="match status" value="1"/>
</dbReference>
<dbReference type="PANTHER" id="PTHR11711">
    <property type="entry name" value="ADP RIBOSYLATION FACTOR-RELATED"/>
    <property type="match status" value="1"/>
</dbReference>
<evidence type="ECO:0000313" key="5">
    <source>
        <dbReference type="Ensembl" id="ENSCJAP00000086202.1"/>
    </source>
</evidence>
<dbReference type="InterPro" id="IPR024156">
    <property type="entry name" value="Small_GTPase_ARF"/>
</dbReference>
<dbReference type="PRINTS" id="PR00328">
    <property type="entry name" value="SAR1GTPBP"/>
</dbReference>
<dbReference type="InterPro" id="IPR006689">
    <property type="entry name" value="Small_GTPase_ARF/SAR"/>
</dbReference>
<dbReference type="FunFam" id="3.40.50.300:FF:001798">
    <property type="entry name" value="ADP-ribosylation factor-like protein 1"/>
    <property type="match status" value="1"/>
</dbReference>
<evidence type="ECO:0000256" key="3">
    <source>
        <dbReference type="PIRSR" id="PIRSR606689-1"/>
    </source>
</evidence>
<dbReference type="SMART" id="SM00178">
    <property type="entry name" value="SAR"/>
    <property type="match status" value="1"/>
</dbReference>
<dbReference type="GO" id="GO:0005525">
    <property type="term" value="F:GTP binding"/>
    <property type="evidence" value="ECO:0007669"/>
    <property type="project" value="UniProtKB-KW"/>
</dbReference>
<feature type="binding site" evidence="3">
    <location>
        <begin position="138"/>
        <end position="141"/>
    </location>
    <ligand>
        <name>GTP</name>
        <dbReference type="ChEBI" id="CHEBI:37565"/>
    </ligand>
</feature>
<keyword evidence="1 3" id="KW-0547">Nucleotide-binding</keyword>
<reference evidence="5" key="3">
    <citation type="submission" date="2025-09" db="UniProtKB">
        <authorList>
            <consortium name="Ensembl"/>
        </authorList>
    </citation>
    <scope>IDENTIFICATION</scope>
</reference>
<dbReference type="GeneTree" id="ENSGT00940000155118"/>
<reference evidence="5" key="2">
    <citation type="submission" date="2025-08" db="UniProtKB">
        <authorList>
            <consortium name="Ensembl"/>
        </authorList>
    </citation>
    <scope>IDENTIFICATION</scope>
</reference>
<keyword evidence="4" id="KW-0812">Transmembrane</keyword>
<organism evidence="5 6">
    <name type="scientific">Callithrix jacchus</name>
    <name type="common">White-tufted-ear marmoset</name>
    <name type="synonym">Simia Jacchus</name>
    <dbReference type="NCBI Taxonomy" id="9483"/>
    <lineage>
        <taxon>Eukaryota</taxon>
        <taxon>Metazoa</taxon>
        <taxon>Chordata</taxon>
        <taxon>Craniata</taxon>
        <taxon>Vertebrata</taxon>
        <taxon>Euteleostomi</taxon>
        <taxon>Mammalia</taxon>
        <taxon>Eutheria</taxon>
        <taxon>Euarchontoglires</taxon>
        <taxon>Primates</taxon>
        <taxon>Haplorrhini</taxon>
        <taxon>Platyrrhini</taxon>
        <taxon>Cebidae</taxon>
        <taxon>Callitrichinae</taxon>
        <taxon>Callithrix</taxon>
        <taxon>Callithrix</taxon>
    </lineage>
</organism>
<feature type="binding site" evidence="3">
    <location>
        <position position="82"/>
    </location>
    <ligand>
        <name>GTP</name>
        <dbReference type="ChEBI" id="CHEBI:37565"/>
    </ligand>
</feature>
<dbReference type="Ensembl" id="ENSCJAT00000139865.1">
    <property type="protein sequence ID" value="ENSCJAP00000086202.1"/>
    <property type="gene ID" value="ENSCJAG00000001966.4"/>
</dbReference>
<dbReference type="AlphaFoldDB" id="A0A8I3X431"/>
<evidence type="ECO:0000313" key="6">
    <source>
        <dbReference type="Proteomes" id="UP000008225"/>
    </source>
</evidence>
<dbReference type="SMART" id="SM00177">
    <property type="entry name" value="ARF"/>
    <property type="match status" value="1"/>
</dbReference>
<dbReference type="PROSITE" id="PS51417">
    <property type="entry name" value="ARF"/>
    <property type="match status" value="1"/>
</dbReference>